<dbReference type="SUPFAM" id="SSF53448">
    <property type="entry name" value="Nucleotide-diphospho-sugar transferases"/>
    <property type="match status" value="1"/>
</dbReference>
<dbReference type="InterPro" id="IPR001173">
    <property type="entry name" value="Glyco_trans_2-like"/>
</dbReference>
<protein>
    <submittedName>
        <fullName evidence="2">Glycosyl transferase</fullName>
    </submittedName>
</protein>
<dbReference type="CDD" id="cd00761">
    <property type="entry name" value="Glyco_tranf_GTA_type"/>
    <property type="match status" value="1"/>
</dbReference>
<gene>
    <name evidence="2" type="ORF">B5K06_00070</name>
</gene>
<reference evidence="2 3" key="1">
    <citation type="submission" date="2017-03" db="EMBL/GenBank/DDBJ databases">
        <title>Genome analysis of Rhizobial strains effectives or ineffectives for nitrogen fixation isolated from bean seeds.</title>
        <authorList>
            <person name="Peralta H."/>
            <person name="Aguilar-Vera A."/>
            <person name="Mora Y."/>
            <person name="Vargas-Lagunas C."/>
            <person name="Girard L."/>
            <person name="Mora J."/>
        </authorList>
    </citation>
    <scope>NUCLEOTIDE SEQUENCE [LARGE SCALE GENOMIC DNA]</scope>
    <source>
        <strain evidence="2 3">CCGM3</strain>
    </source>
</reference>
<dbReference type="InterPro" id="IPR029044">
    <property type="entry name" value="Nucleotide-diphossugar_trans"/>
</dbReference>
<dbReference type="PANTHER" id="PTHR22916">
    <property type="entry name" value="GLYCOSYLTRANSFERASE"/>
    <property type="match status" value="1"/>
</dbReference>
<comment type="caution">
    <text evidence="2">The sequence shown here is derived from an EMBL/GenBank/DDBJ whole genome shotgun (WGS) entry which is preliminary data.</text>
</comment>
<name>A0A370KWL4_9HYPH</name>
<dbReference type="GO" id="GO:0016758">
    <property type="term" value="F:hexosyltransferase activity"/>
    <property type="evidence" value="ECO:0007669"/>
    <property type="project" value="UniProtKB-ARBA"/>
</dbReference>
<dbReference type="RefSeq" id="WP_114710318.1">
    <property type="nucleotide sequence ID" value="NZ_KZ857258.1"/>
</dbReference>
<organism evidence="2 3">
    <name type="scientific">Rhizobium grahamii</name>
    <dbReference type="NCBI Taxonomy" id="1120045"/>
    <lineage>
        <taxon>Bacteria</taxon>
        <taxon>Pseudomonadati</taxon>
        <taxon>Pseudomonadota</taxon>
        <taxon>Alphaproteobacteria</taxon>
        <taxon>Hyphomicrobiales</taxon>
        <taxon>Rhizobiaceae</taxon>
        <taxon>Rhizobium/Agrobacterium group</taxon>
        <taxon>Rhizobium</taxon>
    </lineage>
</organism>
<dbReference type="OrthoDB" id="396512at2"/>
<keyword evidence="2" id="KW-0808">Transferase</keyword>
<evidence type="ECO:0000313" key="2">
    <source>
        <dbReference type="EMBL" id="RDJ16826.1"/>
    </source>
</evidence>
<dbReference type="Proteomes" id="UP000254939">
    <property type="component" value="Unassembled WGS sequence"/>
</dbReference>
<dbReference type="Pfam" id="PF00535">
    <property type="entry name" value="Glycos_transf_2"/>
    <property type="match status" value="1"/>
</dbReference>
<dbReference type="PANTHER" id="PTHR22916:SF3">
    <property type="entry name" value="UDP-GLCNAC:BETAGAL BETA-1,3-N-ACETYLGLUCOSAMINYLTRANSFERASE-LIKE PROTEIN 1"/>
    <property type="match status" value="1"/>
</dbReference>
<feature type="domain" description="Glycosyltransferase 2-like" evidence="1">
    <location>
        <begin position="8"/>
        <end position="177"/>
    </location>
</feature>
<accession>A0A370KWL4</accession>
<dbReference type="AlphaFoldDB" id="A0A370KWL4"/>
<dbReference type="EMBL" id="NAAC01000001">
    <property type="protein sequence ID" value="RDJ16826.1"/>
    <property type="molecule type" value="Genomic_DNA"/>
</dbReference>
<evidence type="ECO:0000313" key="3">
    <source>
        <dbReference type="Proteomes" id="UP000254939"/>
    </source>
</evidence>
<dbReference type="Gene3D" id="3.90.550.10">
    <property type="entry name" value="Spore Coat Polysaccharide Biosynthesis Protein SpsA, Chain A"/>
    <property type="match status" value="1"/>
</dbReference>
<evidence type="ECO:0000259" key="1">
    <source>
        <dbReference type="Pfam" id="PF00535"/>
    </source>
</evidence>
<proteinExistence type="predicted"/>
<sequence length="416" mass="46894">MEKKTKLSICIPTYNRAAFLRFLLTTFVEQKIIDFPYEIVISDNASTDDTATVVEEFLSQGLPIKYCRREVNGGGWPNLANAYQQAIGEYALYLADDDLLNFQNLRAAIVYLNINPETVACYAPWTMYDAIDGVDLSLFYTIEKNRKFSRRSFNDVFDFMTKRHIFPEIAIYRTSALRSAFVPKDFCFWAFSHLAHLLDVGAVAFLEKPFYRSVARTAVVRDRAQAGNDEAMTGWDRYRGGLEYFLYLGSKRGQIDLSPAKSAQYEEACKVFTMRRMSVALRMWFERGEYIKAYEIFARMCYGGCGQHPEVQGVRERLPLMVAVQTLAQKVNAASGLKYLILDQVSSVDSLASLLIEVGLSDSIAILPTPTAHTPEIMSAAAVFTSTAAGRDTFLDNGYRPNMVFCESDMVSSVVT</sequence>